<dbReference type="PROSITE" id="PS51450">
    <property type="entry name" value="LRR"/>
    <property type="match status" value="4"/>
</dbReference>
<evidence type="ECO:0000313" key="5">
    <source>
        <dbReference type="Proteomes" id="UP000663879"/>
    </source>
</evidence>
<dbReference type="InterPro" id="IPR001611">
    <property type="entry name" value="Leu-rich_rpt"/>
</dbReference>
<keyword evidence="3" id="KW-0472">Membrane</keyword>
<organism evidence="4 5">
    <name type="scientific">Brachionus calyciflorus</name>
    <dbReference type="NCBI Taxonomy" id="104777"/>
    <lineage>
        <taxon>Eukaryota</taxon>
        <taxon>Metazoa</taxon>
        <taxon>Spiralia</taxon>
        <taxon>Gnathifera</taxon>
        <taxon>Rotifera</taxon>
        <taxon>Eurotatoria</taxon>
        <taxon>Monogononta</taxon>
        <taxon>Pseudotrocha</taxon>
        <taxon>Ploima</taxon>
        <taxon>Brachionidae</taxon>
        <taxon>Brachionus</taxon>
    </lineage>
</organism>
<evidence type="ECO:0000256" key="2">
    <source>
        <dbReference type="ARBA" id="ARBA00022737"/>
    </source>
</evidence>
<evidence type="ECO:0000256" key="3">
    <source>
        <dbReference type="SAM" id="Phobius"/>
    </source>
</evidence>
<accession>A0A813M4H3</accession>
<dbReference type="AlphaFoldDB" id="A0A813M4H3"/>
<keyword evidence="5" id="KW-1185">Reference proteome</keyword>
<feature type="transmembrane region" description="Helical" evidence="3">
    <location>
        <begin position="475"/>
        <end position="499"/>
    </location>
</feature>
<keyword evidence="3" id="KW-1133">Transmembrane helix</keyword>
<dbReference type="SMART" id="SM00369">
    <property type="entry name" value="LRR_TYP"/>
    <property type="match status" value="3"/>
</dbReference>
<evidence type="ECO:0000313" key="4">
    <source>
        <dbReference type="EMBL" id="CAF0711275.1"/>
    </source>
</evidence>
<dbReference type="EMBL" id="CAJNOC010000063">
    <property type="protein sequence ID" value="CAF0711275.1"/>
    <property type="molecule type" value="Genomic_DNA"/>
</dbReference>
<gene>
    <name evidence="4" type="ORF">OXX778_LOCUS1082</name>
</gene>
<dbReference type="Proteomes" id="UP000663879">
    <property type="component" value="Unassembled WGS sequence"/>
</dbReference>
<comment type="caution">
    <text evidence="4">The sequence shown here is derived from an EMBL/GenBank/DDBJ whole genome shotgun (WGS) entry which is preliminary data.</text>
</comment>
<name>A0A813M4H3_9BILA</name>
<dbReference type="OrthoDB" id="676979at2759"/>
<dbReference type="InterPro" id="IPR032675">
    <property type="entry name" value="LRR_dom_sf"/>
</dbReference>
<keyword evidence="1" id="KW-0433">Leucine-rich repeat</keyword>
<dbReference type="PANTHER" id="PTHR24366">
    <property type="entry name" value="IG(IMMUNOGLOBULIN) AND LRR(LEUCINE RICH REPEAT) DOMAINS"/>
    <property type="match status" value="1"/>
</dbReference>
<sequence>MKKYKYPYSFLWIIFIYLKIVTSNKIKWYSYCHFDSTNNDSILENLSCGKCSKYLESNSLYSTTQIPSKTTSFEQSAKIIFKYQTNRFPNEYYCSYYEKNSVFKNENQAESSEEIISVLPVLNSNWFHDDLSYLFEKHEIATNLKNSTIFNDLTESLKTIELIDLGIESIGQNSFSRFRNLKILRLSKNELNSFDLASFNSEQSNEGEFKSNLIELDLSYNKLSVIKLENYMYLNSLRVLNLSYNRIKIFDLNLISIVTPHLQVLDLSKNLLRKFKLLDNHLYFSSKNKTITNLSLVSNLILNELIYLDLSDNLLSDLTYLFSINSAALNETKYCNLTVRSKFKLKSFPIKKQQRPLIYVNLNHNKWKCDCFSQELIKGLKNLSSTPYGSSCYLNYLIKENLNLFKNLNLVNLNCTKDCKEIFNLSNSSRTSQLLLKSTTSVSTTLTTNNITQITTTVKSKSTKIPFKYDISATFYWICSICIAIVTISCLVVAWFFCWKKFKLSRANRDRNSVNPRSHPDQYTHRRNLYFLTNRLNSQFPVYRNTNNWRNRPVNDPGLFFISLNQNNGISDAVFNNIAYINDEPPNYYEAIMFKNRNNNGLDPNELQSVSPVEIINNVDESDVNVNDFLPLDTLNTSIEFIGEALTDIAEENEDPNESYRQSTEV</sequence>
<dbReference type="Gene3D" id="3.80.10.10">
    <property type="entry name" value="Ribonuclease Inhibitor"/>
    <property type="match status" value="1"/>
</dbReference>
<dbReference type="PANTHER" id="PTHR24366:SF96">
    <property type="entry name" value="LEUCINE RICH REPEAT CONTAINING 53"/>
    <property type="match status" value="1"/>
</dbReference>
<protein>
    <submittedName>
        <fullName evidence="4">Uncharacterized protein</fullName>
    </submittedName>
</protein>
<reference evidence="4" key="1">
    <citation type="submission" date="2021-02" db="EMBL/GenBank/DDBJ databases">
        <authorList>
            <person name="Nowell W R."/>
        </authorList>
    </citation>
    <scope>NUCLEOTIDE SEQUENCE</scope>
    <source>
        <strain evidence="4">Ploen Becks lab</strain>
    </source>
</reference>
<keyword evidence="2" id="KW-0677">Repeat</keyword>
<proteinExistence type="predicted"/>
<dbReference type="SUPFAM" id="SSF52058">
    <property type="entry name" value="L domain-like"/>
    <property type="match status" value="1"/>
</dbReference>
<dbReference type="InterPro" id="IPR003591">
    <property type="entry name" value="Leu-rich_rpt_typical-subtyp"/>
</dbReference>
<keyword evidence="3" id="KW-0812">Transmembrane</keyword>
<evidence type="ECO:0000256" key="1">
    <source>
        <dbReference type="ARBA" id="ARBA00022614"/>
    </source>
</evidence>